<dbReference type="CDD" id="cd05250">
    <property type="entry name" value="CC3_like_SDR_a"/>
    <property type="match status" value="1"/>
</dbReference>
<dbReference type="PANTHER" id="PTHR14097">
    <property type="entry name" value="OXIDOREDUCTASE HTATIP2"/>
    <property type="match status" value="1"/>
</dbReference>
<dbReference type="SUPFAM" id="SSF51735">
    <property type="entry name" value="NAD(P)-binding Rossmann-fold domains"/>
    <property type="match status" value="1"/>
</dbReference>
<dbReference type="GO" id="GO:0003824">
    <property type="term" value="F:catalytic activity"/>
    <property type="evidence" value="ECO:0007669"/>
    <property type="project" value="UniProtKB-ARBA"/>
</dbReference>
<dbReference type="GO" id="GO:0005737">
    <property type="term" value="C:cytoplasm"/>
    <property type="evidence" value="ECO:0007669"/>
    <property type="project" value="TreeGrafter"/>
</dbReference>
<organism evidence="4 5">
    <name type="scientific">Acrobeloides nanus</name>
    <dbReference type="NCBI Taxonomy" id="290746"/>
    <lineage>
        <taxon>Eukaryota</taxon>
        <taxon>Metazoa</taxon>
        <taxon>Ecdysozoa</taxon>
        <taxon>Nematoda</taxon>
        <taxon>Chromadorea</taxon>
        <taxon>Rhabditida</taxon>
        <taxon>Tylenchina</taxon>
        <taxon>Cephalobomorpha</taxon>
        <taxon>Cephaloboidea</taxon>
        <taxon>Cephalobidae</taxon>
        <taxon>Acrobeloides</taxon>
    </lineage>
</organism>
<dbReference type="WBParaSite" id="ACRNAN_scaffold17079.g24961.t1">
    <property type="protein sequence ID" value="ACRNAN_scaffold17079.g24961.t1"/>
    <property type="gene ID" value="ACRNAN_scaffold17079.g24961"/>
</dbReference>
<name>A0A914D0H5_9BILA</name>
<evidence type="ECO:0000256" key="1">
    <source>
        <dbReference type="ARBA" id="ARBA00093483"/>
    </source>
</evidence>
<evidence type="ECO:0000313" key="5">
    <source>
        <dbReference type="WBParaSite" id="ACRNAN_scaffold17079.g24961.t1"/>
    </source>
</evidence>
<dbReference type="Proteomes" id="UP000887540">
    <property type="component" value="Unplaced"/>
</dbReference>
<keyword evidence="4" id="KW-1185">Reference proteome</keyword>
<feature type="domain" description="NAD(P)-binding" evidence="3">
    <location>
        <begin position="25"/>
        <end position="177"/>
    </location>
</feature>
<dbReference type="Pfam" id="PF13460">
    <property type="entry name" value="NAD_binding_10"/>
    <property type="match status" value="1"/>
</dbReference>
<dbReference type="GO" id="GO:0051170">
    <property type="term" value="P:import into nucleus"/>
    <property type="evidence" value="ECO:0007669"/>
    <property type="project" value="TreeGrafter"/>
</dbReference>
<dbReference type="InterPro" id="IPR036291">
    <property type="entry name" value="NAD(P)-bd_dom_sf"/>
</dbReference>
<comment type="subunit">
    <text evidence="1">Monomer. Forms homodimers during oxidative stress. Interacts (via N-terminus) with elongation factor EEF1A1 (via middle-region); the interaction is direct and competes with EEF1A1 binding to guanyl-nucleotide exchange factor EEF1B2, thereby inhibiting GDP for GTP exchange and reactivation of EEF1A1. Interacts with nuclear transport receptors XPO4, IPO5/RANBP5, IPO7, IPO9 and KPNB1 as well as GCN1L1/GCN1 and LRPPRC probably through their HEAT repeats. Binds NCOA5/CIA.</text>
</comment>
<protein>
    <recommendedName>
        <fullName evidence="2">Protein HTATIP2</fullName>
    </recommendedName>
</protein>
<dbReference type="PANTHER" id="PTHR14097:SF7">
    <property type="entry name" value="OXIDOREDUCTASE HTATIP2"/>
    <property type="match status" value="1"/>
</dbReference>
<dbReference type="InterPro" id="IPR016040">
    <property type="entry name" value="NAD(P)-bd_dom"/>
</dbReference>
<sequence>MTESEAQSKDTTMFSSKTAFVVGYTGEVGKQLTKELLQKNIFARVVLIGRRKVDLGTDATSANAEQVQIDFDAIDQHKAAFSGSSVGFCCLGTSREKSGKDGFFKVDHDYVLNVAKVAKESGCEQFHLVTSGGADKNSFLFYLKTKGLVEEHVEELKFPKLFIYRPGMLLSDREQRRIAEKTINFLLKPIYTLCPTWMSAPVETVAKAMLANLWNKPKAENGVEIVNNAEIHKLGGDFEKMFEQK</sequence>
<accession>A0A914D0H5</accession>
<dbReference type="AlphaFoldDB" id="A0A914D0H5"/>
<evidence type="ECO:0000259" key="3">
    <source>
        <dbReference type="Pfam" id="PF13460"/>
    </source>
</evidence>
<proteinExistence type="predicted"/>
<reference evidence="5" key="1">
    <citation type="submission" date="2022-11" db="UniProtKB">
        <authorList>
            <consortium name="WormBaseParasite"/>
        </authorList>
    </citation>
    <scope>IDENTIFICATION</scope>
</reference>
<evidence type="ECO:0000313" key="4">
    <source>
        <dbReference type="Proteomes" id="UP000887540"/>
    </source>
</evidence>
<evidence type="ECO:0000256" key="2">
    <source>
        <dbReference type="ARBA" id="ARBA00093604"/>
    </source>
</evidence>
<dbReference type="Gene3D" id="3.40.50.720">
    <property type="entry name" value="NAD(P)-binding Rossmann-like Domain"/>
    <property type="match status" value="1"/>
</dbReference>